<evidence type="ECO:0008006" key="4">
    <source>
        <dbReference type="Google" id="ProtNLM"/>
    </source>
</evidence>
<comment type="caution">
    <text evidence="2">The sequence shown here is derived from an EMBL/GenBank/DDBJ whole genome shotgun (WGS) entry which is preliminary data.</text>
</comment>
<evidence type="ECO:0000313" key="2">
    <source>
        <dbReference type="EMBL" id="ONH46980.1"/>
    </source>
</evidence>
<reference evidence="2 3" key="1">
    <citation type="submission" date="2016-10" db="EMBL/GenBank/DDBJ databases">
        <title>Pseudomonas lactis sp. nov. and Pseudomonas paralactis sp. nov., isolated from bovine raw milk.</title>
        <authorList>
            <person name="Von Neubeck M."/>
            <person name="Huptas C."/>
            <person name="Glueck C."/>
            <person name="Krewinkel M."/>
            <person name="Stoeckel M."/>
            <person name="Stressler T."/>
            <person name="Fischer L."/>
            <person name="Hinrichs J."/>
            <person name="Scherer S."/>
            <person name="Wenning M."/>
        </authorList>
    </citation>
    <scope>NUCLEOTIDE SEQUENCE [LARGE SCALE GENOMIC DNA]</scope>
    <source>
        <strain evidence="2 3">DSM 18862</strain>
    </source>
</reference>
<proteinExistence type="predicted"/>
<protein>
    <recommendedName>
        <fullName evidence="4">Carboxypeptidase regulatory-like domain-containing protein</fullName>
    </recommendedName>
</protein>
<organism evidence="2 3">
    <name type="scientific">Pseudomonas azotoformans</name>
    <dbReference type="NCBI Taxonomy" id="47878"/>
    <lineage>
        <taxon>Bacteria</taxon>
        <taxon>Pseudomonadati</taxon>
        <taxon>Pseudomonadota</taxon>
        <taxon>Gammaproteobacteria</taxon>
        <taxon>Pseudomonadales</taxon>
        <taxon>Pseudomonadaceae</taxon>
        <taxon>Pseudomonas</taxon>
    </lineage>
</organism>
<dbReference type="AlphaFoldDB" id="A0A1V2JP94"/>
<name>A0A1V2JP94_PSEAZ</name>
<dbReference type="OrthoDB" id="363007at2"/>
<feature type="signal peptide" evidence="1">
    <location>
        <begin position="1"/>
        <end position="24"/>
    </location>
</feature>
<dbReference type="Proteomes" id="UP000188559">
    <property type="component" value="Unassembled WGS sequence"/>
</dbReference>
<feature type="chain" id="PRO_5010709269" description="Carboxypeptidase regulatory-like domain-containing protein" evidence="1">
    <location>
        <begin position="25"/>
        <end position="107"/>
    </location>
</feature>
<dbReference type="RefSeq" id="WP_058427124.1">
    <property type="nucleotide sequence ID" value="NZ_LT629702.1"/>
</dbReference>
<sequence length="107" mass="11464">MKPRDLAHPILLAGALLFCQAALAHGPVFDCYIEHDDWVKCEAGYTDGSSAAGRKIHVQDPSNKLLLEGTVDKDNSYTFQAPAGAYSVEFLGGENHGATIQSSDISK</sequence>
<accession>A0A1V2JP94</accession>
<evidence type="ECO:0000256" key="1">
    <source>
        <dbReference type="SAM" id="SignalP"/>
    </source>
</evidence>
<keyword evidence="3" id="KW-1185">Reference proteome</keyword>
<dbReference type="GeneID" id="57372944"/>
<dbReference type="EMBL" id="MNPV01000002">
    <property type="protein sequence ID" value="ONH46980.1"/>
    <property type="molecule type" value="Genomic_DNA"/>
</dbReference>
<keyword evidence="1" id="KW-0732">Signal</keyword>
<gene>
    <name evidence="2" type="ORF">BLL37_08955</name>
</gene>
<evidence type="ECO:0000313" key="3">
    <source>
        <dbReference type="Proteomes" id="UP000188559"/>
    </source>
</evidence>